<gene>
    <name evidence="1" type="ORF">DET57_11913</name>
</gene>
<dbReference type="EMBL" id="QJJG01000019">
    <property type="protein sequence ID" value="PXW39529.1"/>
    <property type="molecule type" value="Genomic_DNA"/>
</dbReference>
<sequence length="233" mass="26389">MLLVVSGSGYFDLGFSSYFSRERCRVECIEKILYCSFEHPKNIVSKAMSVSDKYCLKCLIIDYPWSNIEVLQSALYIKIHFPLISVVVYSNGGYRFNDLEASYLEILGAKLNVGFSGVCSVLMQRRIPVSAVDIIYASASRFVKISKKEALLISFILAGVKLKDIASAYNKDIKRIYYDRSKLLNKFSIKNNIELESKIRCFVLCHTGGGLDERVSTSERKTGFIDLCDMVKQ</sequence>
<protein>
    <submittedName>
        <fullName evidence="1">Uncharacterized protein</fullName>
    </submittedName>
</protein>
<name>A0A318FCX0_KLEOX</name>
<dbReference type="Proteomes" id="UP000247485">
    <property type="component" value="Unassembled WGS sequence"/>
</dbReference>
<accession>A0A318FCX0</accession>
<dbReference type="RefSeq" id="WP_110276304.1">
    <property type="nucleotide sequence ID" value="NZ_QJJG01000019.1"/>
</dbReference>
<evidence type="ECO:0000313" key="2">
    <source>
        <dbReference type="Proteomes" id="UP000247485"/>
    </source>
</evidence>
<organism evidence="1 2">
    <name type="scientific">Klebsiella oxytoca</name>
    <dbReference type="NCBI Taxonomy" id="571"/>
    <lineage>
        <taxon>Bacteria</taxon>
        <taxon>Pseudomonadati</taxon>
        <taxon>Pseudomonadota</taxon>
        <taxon>Gammaproteobacteria</taxon>
        <taxon>Enterobacterales</taxon>
        <taxon>Enterobacteriaceae</taxon>
        <taxon>Klebsiella/Raoultella group</taxon>
        <taxon>Klebsiella</taxon>
    </lineage>
</organism>
<reference evidence="1 2" key="1">
    <citation type="submission" date="2018-05" db="EMBL/GenBank/DDBJ databases">
        <title>Freshwater and sediment microbial communities from various areas in North America, analyzing microbe dynamics in response to fracking.</title>
        <authorList>
            <person name="Lamendella R."/>
        </authorList>
    </citation>
    <scope>NUCLEOTIDE SEQUENCE [LARGE SCALE GENOMIC DNA]</scope>
    <source>
        <strain evidence="1 2">67</strain>
    </source>
</reference>
<comment type="caution">
    <text evidence="1">The sequence shown here is derived from an EMBL/GenBank/DDBJ whole genome shotgun (WGS) entry which is preliminary data.</text>
</comment>
<dbReference type="AlphaFoldDB" id="A0A318FCX0"/>
<proteinExistence type="predicted"/>
<evidence type="ECO:0000313" key="1">
    <source>
        <dbReference type="EMBL" id="PXW39529.1"/>
    </source>
</evidence>